<dbReference type="AlphaFoldDB" id="F6EVI9"/>
<dbReference type="EMBL" id="CP002798">
    <property type="protein sequence ID" value="AEG47993.1"/>
    <property type="molecule type" value="Genomic_DNA"/>
</dbReference>
<dbReference type="STRING" id="690566.Sphch_0293"/>
<keyword evidence="12" id="KW-0479">Metal-binding</keyword>
<dbReference type="PANTHER" id="PTHR28259">
    <property type="entry name" value="FLUORIDE EXPORT PROTEIN 1-RELATED"/>
    <property type="match status" value="1"/>
</dbReference>
<name>F6EVI9_SPHCR</name>
<dbReference type="Pfam" id="PF02537">
    <property type="entry name" value="CRCB"/>
    <property type="match status" value="1"/>
</dbReference>
<evidence type="ECO:0000256" key="5">
    <source>
        <dbReference type="ARBA" id="ARBA00022989"/>
    </source>
</evidence>
<feature type="binding site" evidence="12">
    <location>
        <position position="80"/>
    </location>
    <ligand>
        <name>Na(+)</name>
        <dbReference type="ChEBI" id="CHEBI:29101"/>
        <note>structural</note>
    </ligand>
</feature>
<dbReference type="HAMAP" id="MF_00454">
    <property type="entry name" value="FluC"/>
    <property type="match status" value="1"/>
</dbReference>
<evidence type="ECO:0000256" key="6">
    <source>
        <dbReference type="ARBA" id="ARBA00023053"/>
    </source>
</evidence>
<dbReference type="RefSeq" id="WP_013846263.1">
    <property type="nucleotide sequence ID" value="NC_015593.1"/>
</dbReference>
<feature type="transmembrane region" description="Helical" evidence="12">
    <location>
        <begin position="34"/>
        <end position="57"/>
    </location>
</feature>
<dbReference type="GO" id="GO:0046872">
    <property type="term" value="F:metal ion binding"/>
    <property type="evidence" value="ECO:0007669"/>
    <property type="project" value="UniProtKB-KW"/>
</dbReference>
<evidence type="ECO:0000313" key="13">
    <source>
        <dbReference type="EMBL" id="AEG47993.1"/>
    </source>
</evidence>
<comment type="activity regulation">
    <text evidence="12">Na(+) is not transported, but it plays an essential structural role and its presence is essential for fluoride channel function.</text>
</comment>
<keyword evidence="2 12" id="KW-1003">Cell membrane</keyword>
<gene>
    <name evidence="12" type="primary">fluC</name>
    <name evidence="12" type="synonym">crcB</name>
    <name evidence="13" type="ORF">Sphch_0293</name>
</gene>
<dbReference type="KEGG" id="sch:Sphch_0293"/>
<dbReference type="NCBIfam" id="NF010791">
    <property type="entry name" value="PRK14195.1"/>
    <property type="match status" value="1"/>
</dbReference>
<evidence type="ECO:0000313" key="14">
    <source>
        <dbReference type="Proteomes" id="UP000007150"/>
    </source>
</evidence>
<keyword evidence="6 12" id="KW-0915">Sodium</keyword>
<keyword evidence="3" id="KW-0997">Cell inner membrane</keyword>
<comment type="subcellular location">
    <subcellularLocation>
        <location evidence="1 12">Cell membrane</location>
        <topology evidence="1 12">Multi-pass membrane protein</topology>
    </subcellularLocation>
</comment>
<keyword evidence="9 12" id="KW-0407">Ion channel</keyword>
<dbReference type="InterPro" id="IPR003691">
    <property type="entry name" value="FluC"/>
</dbReference>
<keyword evidence="4 12" id="KW-0812">Transmembrane</keyword>
<dbReference type="GO" id="GO:0005886">
    <property type="term" value="C:plasma membrane"/>
    <property type="evidence" value="ECO:0007669"/>
    <property type="project" value="UniProtKB-SubCell"/>
</dbReference>
<dbReference type="GO" id="GO:0062054">
    <property type="term" value="F:fluoride channel activity"/>
    <property type="evidence" value="ECO:0007669"/>
    <property type="project" value="UniProtKB-UniRule"/>
</dbReference>
<protein>
    <recommendedName>
        <fullName evidence="12">Fluoride-specific ion channel FluC</fullName>
    </recommendedName>
</protein>
<evidence type="ECO:0000256" key="12">
    <source>
        <dbReference type="HAMAP-Rule" id="MF_00454"/>
    </source>
</evidence>
<evidence type="ECO:0000256" key="3">
    <source>
        <dbReference type="ARBA" id="ARBA00022519"/>
    </source>
</evidence>
<organism evidence="13 14">
    <name type="scientific">Sphingobium chlorophenolicum L-1</name>
    <dbReference type="NCBI Taxonomy" id="690566"/>
    <lineage>
        <taxon>Bacteria</taxon>
        <taxon>Pseudomonadati</taxon>
        <taxon>Pseudomonadota</taxon>
        <taxon>Alphaproteobacteria</taxon>
        <taxon>Sphingomonadales</taxon>
        <taxon>Sphingomonadaceae</taxon>
        <taxon>Sphingobium</taxon>
    </lineage>
</organism>
<feature type="transmembrane region" description="Helical" evidence="12">
    <location>
        <begin position="69"/>
        <end position="87"/>
    </location>
</feature>
<comment type="function">
    <text evidence="12">Fluoride-specific ion channel. Important for reducing fluoride concentration in the cell, thus reducing its toxicity.</text>
</comment>
<evidence type="ECO:0000256" key="8">
    <source>
        <dbReference type="ARBA" id="ARBA00023136"/>
    </source>
</evidence>
<feature type="binding site" evidence="12">
    <location>
        <position position="77"/>
    </location>
    <ligand>
        <name>Na(+)</name>
        <dbReference type="ChEBI" id="CHEBI:29101"/>
        <note>structural</note>
    </ligand>
</feature>
<evidence type="ECO:0000256" key="1">
    <source>
        <dbReference type="ARBA" id="ARBA00004651"/>
    </source>
</evidence>
<feature type="transmembrane region" description="Helical" evidence="12">
    <location>
        <begin position="99"/>
        <end position="123"/>
    </location>
</feature>
<keyword evidence="5 12" id="KW-1133">Transmembrane helix</keyword>
<keyword evidence="12" id="KW-0813">Transport</keyword>
<evidence type="ECO:0000256" key="7">
    <source>
        <dbReference type="ARBA" id="ARBA00023065"/>
    </source>
</evidence>
<dbReference type="Proteomes" id="UP000007150">
    <property type="component" value="Chromosome 1"/>
</dbReference>
<keyword evidence="7 12" id="KW-0406">Ion transport</keyword>
<dbReference type="PANTHER" id="PTHR28259:SF1">
    <property type="entry name" value="FLUORIDE EXPORT PROTEIN 1-RELATED"/>
    <property type="match status" value="1"/>
</dbReference>
<reference evidence="13 14" key="1">
    <citation type="submission" date="2011-05" db="EMBL/GenBank/DDBJ databases">
        <title>Complete sequence of chromosome 1 of Sphingobium chlorophenolicum L-1.</title>
        <authorList>
            <consortium name="US DOE Joint Genome Institute"/>
            <person name="Lucas S."/>
            <person name="Han J."/>
            <person name="Lapidus A."/>
            <person name="Cheng J.-F."/>
            <person name="Goodwin L."/>
            <person name="Pitluck S."/>
            <person name="Peters L."/>
            <person name="Daligault H."/>
            <person name="Han C."/>
            <person name="Tapia R."/>
            <person name="Land M."/>
            <person name="Hauser L."/>
            <person name="Kyrpides N."/>
            <person name="Ivanova N."/>
            <person name="Pagani I."/>
            <person name="Turner P."/>
            <person name="Copley S."/>
            <person name="Woyke T."/>
        </authorList>
    </citation>
    <scope>NUCLEOTIDE SEQUENCE [LARGE SCALE GENOMIC DNA]</scope>
    <source>
        <strain evidence="13 14">L-1</strain>
    </source>
</reference>
<comment type="similarity">
    <text evidence="10 12">Belongs to the fluoride channel Fluc/FEX (TC 1.A.43) family.</text>
</comment>
<keyword evidence="8 12" id="KW-0472">Membrane</keyword>
<dbReference type="NCBIfam" id="TIGR00494">
    <property type="entry name" value="crcB"/>
    <property type="match status" value="1"/>
</dbReference>
<evidence type="ECO:0000256" key="11">
    <source>
        <dbReference type="ARBA" id="ARBA00035585"/>
    </source>
</evidence>
<dbReference type="GO" id="GO:0140114">
    <property type="term" value="P:cellular detoxification of fluoride"/>
    <property type="evidence" value="ECO:0007669"/>
    <property type="project" value="UniProtKB-UniRule"/>
</dbReference>
<keyword evidence="14" id="KW-1185">Reference proteome</keyword>
<evidence type="ECO:0000256" key="10">
    <source>
        <dbReference type="ARBA" id="ARBA00035120"/>
    </source>
</evidence>
<comment type="catalytic activity">
    <reaction evidence="11">
        <text>fluoride(in) = fluoride(out)</text>
        <dbReference type="Rhea" id="RHEA:76159"/>
        <dbReference type="ChEBI" id="CHEBI:17051"/>
    </reaction>
    <physiologicalReaction direction="left-to-right" evidence="11">
        <dbReference type="Rhea" id="RHEA:76160"/>
    </physiologicalReaction>
</comment>
<proteinExistence type="inferred from homology"/>
<evidence type="ECO:0000256" key="4">
    <source>
        <dbReference type="ARBA" id="ARBA00022692"/>
    </source>
</evidence>
<dbReference type="HOGENOM" id="CLU_114342_2_3_5"/>
<sequence length="127" mass="12903">MINIFLVMAGGAAGSALRYLLGRLAAQMFPGTLWPWGTFGANIIGGLAMGLLAGWLARFNGGAGEPARLLLAVGVLGGFTTFSSFSLETVLMMQRGQFGMALAYAAFSVIGAVGALAGGLAVMRSVA</sequence>
<evidence type="ECO:0000256" key="9">
    <source>
        <dbReference type="ARBA" id="ARBA00023303"/>
    </source>
</evidence>
<evidence type="ECO:0000256" key="2">
    <source>
        <dbReference type="ARBA" id="ARBA00022475"/>
    </source>
</evidence>
<accession>F6EVI9</accession>